<evidence type="ECO:0000313" key="2">
    <source>
        <dbReference type="RefSeq" id="XP_042636603.1"/>
    </source>
</evidence>
<reference evidence="2" key="1">
    <citation type="submission" date="2025-08" db="UniProtKB">
        <authorList>
            <consortium name="RefSeq"/>
        </authorList>
    </citation>
    <scope>IDENTIFICATION</scope>
</reference>
<organism evidence="1 2">
    <name type="scientific">Orycteropus afer afer</name>
    <dbReference type="NCBI Taxonomy" id="1230840"/>
    <lineage>
        <taxon>Eukaryota</taxon>
        <taxon>Metazoa</taxon>
        <taxon>Chordata</taxon>
        <taxon>Craniata</taxon>
        <taxon>Vertebrata</taxon>
        <taxon>Euteleostomi</taxon>
        <taxon>Mammalia</taxon>
        <taxon>Eutheria</taxon>
        <taxon>Afrotheria</taxon>
        <taxon>Tubulidentata</taxon>
        <taxon>Orycteropodidae</taxon>
        <taxon>Orycteropus</taxon>
    </lineage>
</organism>
<dbReference type="RefSeq" id="XP_042636603.1">
    <property type="nucleotide sequence ID" value="XM_042780669.1"/>
</dbReference>
<evidence type="ECO:0000313" key="1">
    <source>
        <dbReference type="Proteomes" id="UP000694850"/>
    </source>
</evidence>
<sequence length="370" mass="42324">MEVKNLTVVMGARKSSDASLERMRVQKIIIHKDYKPPHLDSDLSLLLLATPIQFTNFKMPICLQVKEWAWDRCWMLEWVTAHEYVTCGQRISTKSVKPEISKILGGELADIRDFPWQVSIFNKGKHHCGGSILSEWWILTASHCIINKNISDLEIIYGEDNLIRNVMKQKVDKLIIHSQFDRWILDNDIALLLLKSPLNVTVKKAPICLSEVTKIERWRNCWVTGWGITNTSMLTVVPVLQKVDLQLVEWNKCSRLVPMLTRNMLCAGNPESGNDACQGDSGGPLVCQKKENQSIWYQLGIVSWGVGCGLKNKPGVYTKVSNYLLWINRETKTAGKPYMHEPDSGFNFFLIPETYRFDFQKDLYSSPSFA</sequence>
<proteinExistence type="predicted"/>
<name>A0AC54Z5L5_ORYAF</name>
<keyword evidence="1" id="KW-1185">Reference proteome</keyword>
<dbReference type="Proteomes" id="UP000694850">
    <property type="component" value="Unplaced"/>
</dbReference>
<accession>A0AC54Z5L5</accession>
<protein>
    <submittedName>
        <fullName evidence="2">Serine protease 52-like</fullName>
    </submittedName>
</protein>
<gene>
    <name evidence="2" type="primary">LOC103195245</name>
</gene>